<keyword evidence="3" id="KW-1185">Reference proteome</keyword>
<dbReference type="AlphaFoldDB" id="A0AAN5DI66"/>
<name>A0AAN5DI66_9BILA</name>
<feature type="signal peptide" evidence="1">
    <location>
        <begin position="1"/>
        <end position="20"/>
    </location>
</feature>
<evidence type="ECO:0000256" key="1">
    <source>
        <dbReference type="SAM" id="SignalP"/>
    </source>
</evidence>
<dbReference type="Proteomes" id="UP001328107">
    <property type="component" value="Unassembled WGS sequence"/>
</dbReference>
<gene>
    <name evidence="2" type="ORF">PMAYCL1PPCAC_33025</name>
</gene>
<reference evidence="3" key="1">
    <citation type="submission" date="2022-10" db="EMBL/GenBank/DDBJ databases">
        <title>Genome assembly of Pristionchus species.</title>
        <authorList>
            <person name="Yoshida K."/>
            <person name="Sommer R.J."/>
        </authorList>
    </citation>
    <scope>NUCLEOTIDE SEQUENCE [LARGE SCALE GENOMIC DNA]</scope>
    <source>
        <strain evidence="3">RS5460</strain>
    </source>
</reference>
<dbReference type="EMBL" id="BTRK01000006">
    <property type="protein sequence ID" value="GMR62830.1"/>
    <property type="molecule type" value="Genomic_DNA"/>
</dbReference>
<proteinExistence type="predicted"/>
<keyword evidence="1" id="KW-0732">Signal</keyword>
<protein>
    <submittedName>
        <fullName evidence="2">Uncharacterized protein</fullName>
    </submittedName>
</protein>
<sequence length="93" mass="10450">FSNQDMVLFLFLVFLPVIQPLTPDFDEDLARNVVMPLSSAAYAKDPQPCLDHKMNGAKVSMRVEIPCDEIAEDTCSGFTTVDVTRKRIALVFR</sequence>
<feature type="chain" id="PRO_5042993747" evidence="1">
    <location>
        <begin position="21"/>
        <end position="93"/>
    </location>
</feature>
<evidence type="ECO:0000313" key="3">
    <source>
        <dbReference type="Proteomes" id="UP001328107"/>
    </source>
</evidence>
<accession>A0AAN5DI66</accession>
<dbReference type="PANTHER" id="PTHR45908:SF11">
    <property type="entry name" value="FUNGAL LIPASE-LIKE DOMAIN-CONTAINING PROTEIN"/>
    <property type="match status" value="1"/>
</dbReference>
<organism evidence="2 3">
    <name type="scientific">Pristionchus mayeri</name>
    <dbReference type="NCBI Taxonomy" id="1317129"/>
    <lineage>
        <taxon>Eukaryota</taxon>
        <taxon>Metazoa</taxon>
        <taxon>Ecdysozoa</taxon>
        <taxon>Nematoda</taxon>
        <taxon>Chromadorea</taxon>
        <taxon>Rhabditida</taxon>
        <taxon>Rhabditina</taxon>
        <taxon>Diplogasteromorpha</taxon>
        <taxon>Diplogasteroidea</taxon>
        <taxon>Neodiplogasteridae</taxon>
        <taxon>Pristionchus</taxon>
    </lineage>
</organism>
<evidence type="ECO:0000313" key="2">
    <source>
        <dbReference type="EMBL" id="GMR62830.1"/>
    </source>
</evidence>
<comment type="caution">
    <text evidence="2">The sequence shown here is derived from an EMBL/GenBank/DDBJ whole genome shotgun (WGS) entry which is preliminary data.</text>
</comment>
<dbReference type="PANTHER" id="PTHR45908">
    <property type="entry name" value="PROTEIN CBG11750-RELATED"/>
    <property type="match status" value="1"/>
</dbReference>
<feature type="non-terminal residue" evidence="2">
    <location>
        <position position="1"/>
    </location>
</feature>